<dbReference type="GO" id="GO:0016301">
    <property type="term" value="F:kinase activity"/>
    <property type="evidence" value="ECO:0007669"/>
    <property type="project" value="UniProtKB-KW"/>
</dbReference>
<keyword evidence="5" id="KW-0813">Transport</keyword>
<keyword evidence="9" id="KW-0808">Transferase</keyword>
<dbReference type="InterPro" id="IPR035965">
    <property type="entry name" value="PAS-like_dom_sf"/>
</dbReference>
<dbReference type="InterPro" id="IPR005467">
    <property type="entry name" value="His_kinase_dom"/>
</dbReference>
<evidence type="ECO:0000256" key="16">
    <source>
        <dbReference type="ARBA" id="ARBA00023136"/>
    </source>
</evidence>
<keyword evidence="14 18" id="KW-1133">Transmembrane helix</keyword>
<evidence type="ECO:0000256" key="17">
    <source>
        <dbReference type="ARBA" id="ARBA00025207"/>
    </source>
</evidence>
<dbReference type="InterPro" id="IPR000014">
    <property type="entry name" value="PAS"/>
</dbReference>
<dbReference type="InterPro" id="IPR003661">
    <property type="entry name" value="HisK_dim/P_dom"/>
</dbReference>
<dbReference type="SMART" id="SM00388">
    <property type="entry name" value="HisKA"/>
    <property type="match status" value="1"/>
</dbReference>
<evidence type="ECO:0000256" key="15">
    <source>
        <dbReference type="ARBA" id="ARBA00023012"/>
    </source>
</evidence>
<comment type="function">
    <text evidence="17">Member of the two-component regulatory system PhoR/PhoB involved in the phosphate regulon genes expression. PhoR may function as a membrane-associated protein kinase that phosphorylates PhoB in response to environmental signals.</text>
</comment>
<comment type="caution">
    <text evidence="20">The sequence shown here is derived from an EMBL/GenBank/DDBJ whole genome shotgun (WGS) entry which is preliminary data.</text>
</comment>
<keyword evidence="15" id="KW-0902">Two-component regulatory system</keyword>
<dbReference type="PANTHER" id="PTHR45453:SF1">
    <property type="entry name" value="PHOSPHATE REGULON SENSOR PROTEIN PHOR"/>
    <property type="match status" value="1"/>
</dbReference>
<dbReference type="Pfam" id="PF11808">
    <property type="entry name" value="PhoR"/>
    <property type="match status" value="1"/>
</dbReference>
<evidence type="ECO:0000256" key="18">
    <source>
        <dbReference type="SAM" id="Phobius"/>
    </source>
</evidence>
<dbReference type="InterPro" id="IPR013656">
    <property type="entry name" value="PAS_4"/>
</dbReference>
<dbReference type="SMART" id="SM00387">
    <property type="entry name" value="HATPase_c"/>
    <property type="match status" value="1"/>
</dbReference>
<dbReference type="Gene3D" id="1.10.287.130">
    <property type="match status" value="1"/>
</dbReference>
<dbReference type="InterPro" id="IPR036890">
    <property type="entry name" value="HATPase_C_sf"/>
</dbReference>
<evidence type="ECO:0000256" key="5">
    <source>
        <dbReference type="ARBA" id="ARBA00022448"/>
    </source>
</evidence>
<comment type="catalytic activity">
    <reaction evidence="1">
        <text>ATP + protein L-histidine = ADP + protein N-phospho-L-histidine.</text>
        <dbReference type="EC" id="2.7.13.3"/>
    </reaction>
</comment>
<keyword evidence="10 18" id="KW-0812">Transmembrane</keyword>
<evidence type="ECO:0000256" key="9">
    <source>
        <dbReference type="ARBA" id="ARBA00022679"/>
    </source>
</evidence>
<comment type="subcellular location">
    <subcellularLocation>
        <location evidence="2">Cell membrane</location>
    </subcellularLocation>
</comment>
<dbReference type="RefSeq" id="WP_170022322.1">
    <property type="nucleotide sequence ID" value="NZ_JABCSC020000003.1"/>
</dbReference>
<keyword evidence="11" id="KW-0547">Nucleotide-binding</keyword>
<dbReference type="InterPro" id="IPR014310">
    <property type="entry name" value="Sig_transdc_His_kinase_PhoR"/>
</dbReference>
<dbReference type="SUPFAM" id="SSF47384">
    <property type="entry name" value="Homodimeric domain of signal transducing histidine kinase"/>
    <property type="match status" value="1"/>
</dbReference>
<dbReference type="EC" id="2.7.13.3" evidence="3"/>
<dbReference type="PROSITE" id="PS50109">
    <property type="entry name" value="HIS_KIN"/>
    <property type="match status" value="1"/>
</dbReference>
<name>A0ABX2IGW6_9RHOO</name>
<evidence type="ECO:0000256" key="12">
    <source>
        <dbReference type="ARBA" id="ARBA00022777"/>
    </source>
</evidence>
<dbReference type="SMART" id="SM00091">
    <property type="entry name" value="PAS"/>
    <property type="match status" value="1"/>
</dbReference>
<evidence type="ECO:0000256" key="3">
    <source>
        <dbReference type="ARBA" id="ARBA00012438"/>
    </source>
</evidence>
<evidence type="ECO:0000256" key="6">
    <source>
        <dbReference type="ARBA" id="ARBA00022475"/>
    </source>
</evidence>
<keyword evidence="8" id="KW-0592">Phosphate transport</keyword>
<dbReference type="SUPFAM" id="SSF55874">
    <property type="entry name" value="ATPase domain of HSP90 chaperone/DNA topoisomerase II/histidine kinase"/>
    <property type="match status" value="1"/>
</dbReference>
<dbReference type="SUPFAM" id="SSF55785">
    <property type="entry name" value="PYP-like sensor domain (PAS domain)"/>
    <property type="match status" value="1"/>
</dbReference>
<dbReference type="NCBIfam" id="TIGR02966">
    <property type="entry name" value="phoR_proteo"/>
    <property type="match status" value="1"/>
</dbReference>
<evidence type="ECO:0000256" key="2">
    <source>
        <dbReference type="ARBA" id="ARBA00004236"/>
    </source>
</evidence>
<dbReference type="Pfam" id="PF00512">
    <property type="entry name" value="HisKA"/>
    <property type="match status" value="1"/>
</dbReference>
<reference evidence="20 21" key="1">
    <citation type="submission" date="2020-06" db="EMBL/GenBank/DDBJ databases">
        <title>Draft genome of Uliginosibacterium sp. IMCC34675.</title>
        <authorList>
            <person name="Song J."/>
        </authorList>
    </citation>
    <scope>NUCLEOTIDE SEQUENCE [LARGE SCALE GENOMIC DNA]</scope>
    <source>
        <strain evidence="20 21">IMCC34675</strain>
    </source>
</reference>
<dbReference type="InterPro" id="IPR050351">
    <property type="entry name" value="BphY/WalK/GraS-like"/>
</dbReference>
<keyword evidence="13" id="KW-0067">ATP-binding</keyword>
<dbReference type="Gene3D" id="3.30.450.20">
    <property type="entry name" value="PAS domain"/>
    <property type="match status" value="1"/>
</dbReference>
<protein>
    <recommendedName>
        <fullName evidence="4">Phosphate regulon sensor protein PhoR</fullName>
        <ecNumber evidence="3">2.7.13.3</ecNumber>
    </recommendedName>
</protein>
<evidence type="ECO:0000313" key="20">
    <source>
        <dbReference type="EMBL" id="NSL55956.1"/>
    </source>
</evidence>
<dbReference type="InterPro" id="IPR003594">
    <property type="entry name" value="HATPase_dom"/>
</dbReference>
<evidence type="ECO:0000256" key="11">
    <source>
        <dbReference type="ARBA" id="ARBA00022741"/>
    </source>
</evidence>
<sequence length="425" mass="47026">MLGAGGLLWLFFDPLTALLLLIGLLLLILLHHLRHMARLVNWAQKPLGTPTPVAFGVWDYIFASLARRARSEREQRERLAHSLARFREASQALPDGVIYLSRQHTIEWINAAAAGYFGLDGERDMGRAITTLVREPTFVNYLRAPAELTREPLVLHSSRQEGLTLAVQVIPFGDDQEMVLARDITQLERLDTMRRDFVANVSHELKTPLTVVNGFIETMLDAGEDITPGESEHYLGLALQQSQRMQRLVDDLLQLSTLQANQLTSVEDPVDAGALVRSVLYETEQLSAGKHAIVLDAVMPATLLGCQKELHSAFSNLASNAVRYTPEGGSIRLSWRVAADGCGEFAVADNGIGIGPEHISRLTERFYRVDHGRSRETGGTGLGLAIVKHVLNRHQGQLLIRSQPGEGSCFTARFPAKRLRLPVQS</sequence>
<evidence type="ECO:0000256" key="4">
    <source>
        <dbReference type="ARBA" id="ARBA00019665"/>
    </source>
</evidence>
<organism evidence="20 21">
    <name type="scientific">Uliginosibacterium aquaticum</name>
    <dbReference type="NCBI Taxonomy" id="2731212"/>
    <lineage>
        <taxon>Bacteria</taxon>
        <taxon>Pseudomonadati</taxon>
        <taxon>Pseudomonadota</taxon>
        <taxon>Betaproteobacteria</taxon>
        <taxon>Rhodocyclales</taxon>
        <taxon>Zoogloeaceae</taxon>
        <taxon>Uliginosibacterium</taxon>
    </lineage>
</organism>
<evidence type="ECO:0000259" key="19">
    <source>
        <dbReference type="PROSITE" id="PS50109"/>
    </source>
</evidence>
<evidence type="ECO:0000313" key="21">
    <source>
        <dbReference type="Proteomes" id="UP000778523"/>
    </source>
</evidence>
<evidence type="ECO:0000256" key="8">
    <source>
        <dbReference type="ARBA" id="ARBA00022592"/>
    </source>
</evidence>
<evidence type="ECO:0000256" key="7">
    <source>
        <dbReference type="ARBA" id="ARBA00022553"/>
    </source>
</evidence>
<evidence type="ECO:0000256" key="13">
    <source>
        <dbReference type="ARBA" id="ARBA00022840"/>
    </source>
</evidence>
<keyword evidence="12 20" id="KW-0418">Kinase</keyword>
<dbReference type="PANTHER" id="PTHR45453">
    <property type="entry name" value="PHOSPHATE REGULON SENSOR PROTEIN PHOR"/>
    <property type="match status" value="1"/>
</dbReference>
<feature type="transmembrane region" description="Helical" evidence="18">
    <location>
        <begin position="6"/>
        <end position="30"/>
    </location>
</feature>
<dbReference type="Pfam" id="PF08448">
    <property type="entry name" value="PAS_4"/>
    <property type="match status" value="1"/>
</dbReference>
<dbReference type="CDD" id="cd00130">
    <property type="entry name" value="PAS"/>
    <property type="match status" value="1"/>
</dbReference>
<dbReference type="PRINTS" id="PR00344">
    <property type="entry name" value="BCTRLSENSOR"/>
</dbReference>
<dbReference type="CDD" id="cd00082">
    <property type="entry name" value="HisKA"/>
    <property type="match status" value="1"/>
</dbReference>
<keyword evidence="16 18" id="KW-0472">Membrane</keyword>
<evidence type="ECO:0000256" key="1">
    <source>
        <dbReference type="ARBA" id="ARBA00000085"/>
    </source>
</evidence>
<gene>
    <name evidence="20" type="primary">phoR</name>
    <name evidence="20" type="ORF">HJ583_013025</name>
</gene>
<dbReference type="Gene3D" id="3.30.565.10">
    <property type="entry name" value="Histidine kinase-like ATPase, C-terminal domain"/>
    <property type="match status" value="1"/>
</dbReference>
<dbReference type="Pfam" id="PF02518">
    <property type="entry name" value="HATPase_c"/>
    <property type="match status" value="1"/>
</dbReference>
<proteinExistence type="predicted"/>
<evidence type="ECO:0000256" key="14">
    <source>
        <dbReference type="ARBA" id="ARBA00022989"/>
    </source>
</evidence>
<keyword evidence="6" id="KW-1003">Cell membrane</keyword>
<dbReference type="Proteomes" id="UP000778523">
    <property type="component" value="Unassembled WGS sequence"/>
</dbReference>
<dbReference type="InterPro" id="IPR021766">
    <property type="entry name" value="PhoR_N"/>
</dbReference>
<accession>A0ABX2IGW6</accession>
<keyword evidence="7" id="KW-0597">Phosphoprotein</keyword>
<dbReference type="InterPro" id="IPR004358">
    <property type="entry name" value="Sig_transdc_His_kin-like_C"/>
</dbReference>
<dbReference type="InterPro" id="IPR036097">
    <property type="entry name" value="HisK_dim/P_sf"/>
</dbReference>
<feature type="domain" description="Histidine kinase" evidence="19">
    <location>
        <begin position="200"/>
        <end position="418"/>
    </location>
</feature>
<dbReference type="EMBL" id="JABCSC020000003">
    <property type="protein sequence ID" value="NSL55956.1"/>
    <property type="molecule type" value="Genomic_DNA"/>
</dbReference>
<keyword evidence="21" id="KW-1185">Reference proteome</keyword>
<evidence type="ECO:0000256" key="10">
    <source>
        <dbReference type="ARBA" id="ARBA00022692"/>
    </source>
</evidence>